<dbReference type="AlphaFoldDB" id="Q2RTD3"/>
<dbReference type="SUPFAM" id="SSF102522">
    <property type="entry name" value="Bacterial fluorinating enzyme, N-terminal domain"/>
    <property type="match status" value="1"/>
</dbReference>
<dbReference type="PANTHER" id="PTHR35092">
    <property type="entry name" value="CHLORINASE MJ1651"/>
    <property type="match status" value="1"/>
</dbReference>
<dbReference type="PATRIC" id="fig|269796.9.peg.1890"/>
<dbReference type="PIRSF" id="PIRSF006779">
    <property type="entry name" value="UCP006779"/>
    <property type="match status" value="1"/>
</dbReference>
<dbReference type="PANTHER" id="PTHR35092:SF1">
    <property type="entry name" value="CHLORINASE MJ1651"/>
    <property type="match status" value="1"/>
</dbReference>
<evidence type="ECO:0000259" key="3">
    <source>
        <dbReference type="Pfam" id="PF01887"/>
    </source>
</evidence>
<evidence type="ECO:0000313" key="6">
    <source>
        <dbReference type="Proteomes" id="UP000001929"/>
    </source>
</evidence>
<organism evidence="5 6">
    <name type="scientific">Rhodospirillum rubrum (strain ATCC 11170 / ATH 1.1.1 / DSM 467 / LMG 4362 / NCIMB 8255 / S1)</name>
    <dbReference type="NCBI Taxonomy" id="269796"/>
    <lineage>
        <taxon>Bacteria</taxon>
        <taxon>Pseudomonadati</taxon>
        <taxon>Pseudomonadota</taxon>
        <taxon>Alphaproteobacteria</taxon>
        <taxon>Rhodospirillales</taxon>
        <taxon>Rhodospirillaceae</taxon>
        <taxon>Rhodospirillum</taxon>
    </lineage>
</organism>
<proteinExistence type="inferred from homology"/>
<sequence length="252" mass="26187">MLIALATDFGSTGPYMGQMRAVLATAAPGVAVIDLFSDLPAFEPKLAAYALAAHLGPLPPDSVVIGVVDPGVGGERRAVALRVDGRWLVGPDNGLFAPLVRRGLTTEAWTLACPPQASASFHGRDVFAPAAGALARGDRSGLVAAIDPASLDRPDWPDDLPHIVYIDSYGNAMTGLRASKYPGTGVIKVGERPIKRARTFGDVAPGSAFFYTNANGLLEIAVSRGRADQRLGLQLGSPVLVQAAALENDPAP</sequence>
<dbReference type="STRING" id="269796.Rru_A1812"/>
<dbReference type="KEGG" id="rru:Rru_A1812"/>
<comment type="similarity">
    <text evidence="2">Belongs to the SAM hydrolase / SAM-dependent halogenase family.</text>
</comment>
<dbReference type="InterPro" id="IPR046470">
    <property type="entry name" value="SAM_HAT_C"/>
</dbReference>
<dbReference type="Pfam" id="PF20257">
    <property type="entry name" value="SAM_HAT_C"/>
    <property type="match status" value="1"/>
</dbReference>
<name>Q2RTD3_RHORT</name>
<evidence type="ECO:0000256" key="1">
    <source>
        <dbReference type="ARBA" id="ARBA00022691"/>
    </source>
</evidence>
<reference evidence="5 6" key="1">
    <citation type="journal article" date="2011" name="Stand. Genomic Sci.">
        <title>Complete genome sequence of Rhodospirillum rubrum type strain (S1).</title>
        <authorList>
            <person name="Munk A.C."/>
            <person name="Copeland A."/>
            <person name="Lucas S."/>
            <person name="Lapidus A."/>
            <person name="Del Rio T.G."/>
            <person name="Barry K."/>
            <person name="Detter J.C."/>
            <person name="Hammon N."/>
            <person name="Israni S."/>
            <person name="Pitluck S."/>
            <person name="Brettin T."/>
            <person name="Bruce D."/>
            <person name="Han C."/>
            <person name="Tapia R."/>
            <person name="Gilna P."/>
            <person name="Schmutz J."/>
            <person name="Larimer F."/>
            <person name="Land M."/>
            <person name="Kyrpides N.C."/>
            <person name="Mavromatis K."/>
            <person name="Richardson P."/>
            <person name="Rohde M."/>
            <person name="Goker M."/>
            <person name="Klenk H.P."/>
            <person name="Zhang Y."/>
            <person name="Roberts G.P."/>
            <person name="Reslewic S."/>
            <person name="Schwartz D.C."/>
        </authorList>
    </citation>
    <scope>NUCLEOTIDE SEQUENCE [LARGE SCALE GENOMIC DNA]</scope>
    <source>
        <strain evidence="6">ATCC 11170 / ATH 1.1.1 / DSM 467 / LMG 4362 / NCIMB 8255 / S1</strain>
    </source>
</reference>
<keyword evidence="6" id="KW-1185">Reference proteome</keyword>
<dbReference type="Gene3D" id="3.40.50.10790">
    <property type="entry name" value="S-adenosyl-l-methionine hydroxide adenosyltransferase, N-terminal"/>
    <property type="match status" value="1"/>
</dbReference>
<protein>
    <recommendedName>
        <fullName evidence="7">SAM-dependent chlorinase/fluorinase</fullName>
    </recommendedName>
</protein>
<dbReference type="Gene3D" id="2.40.30.90">
    <property type="entry name" value="Bacterial fluorinating enzyme like"/>
    <property type="match status" value="1"/>
</dbReference>
<keyword evidence="1" id="KW-0949">S-adenosyl-L-methionine</keyword>
<dbReference type="RefSeq" id="WP_011389565.1">
    <property type="nucleotide sequence ID" value="NC_007643.1"/>
</dbReference>
<dbReference type="InterPro" id="IPR023228">
    <property type="entry name" value="SAM_OH_AdoTrfase_N_sf"/>
</dbReference>
<dbReference type="Proteomes" id="UP000001929">
    <property type="component" value="Chromosome"/>
</dbReference>
<accession>Q2RTD3</accession>
<feature type="domain" description="S-adenosyl-l-methionine hydroxide adenosyltransferase N-terminal" evidence="3">
    <location>
        <begin position="3"/>
        <end position="138"/>
    </location>
</feature>
<dbReference type="InterPro" id="IPR002747">
    <property type="entry name" value="SAM_OH_AdoTrfase"/>
</dbReference>
<dbReference type="EnsemblBacteria" id="ABC22612">
    <property type="protein sequence ID" value="ABC22612"/>
    <property type="gene ID" value="Rru_A1812"/>
</dbReference>
<gene>
    <name evidence="5" type="ordered locus">Rru_A1812</name>
</gene>
<dbReference type="SUPFAM" id="SSF101852">
    <property type="entry name" value="Bacterial fluorinating enzyme, C-terminal domain"/>
    <property type="match status" value="1"/>
</dbReference>
<dbReference type="Pfam" id="PF01887">
    <property type="entry name" value="SAM_HAT_N"/>
    <property type="match status" value="1"/>
</dbReference>
<dbReference type="InterPro" id="IPR046469">
    <property type="entry name" value="SAM_HAT_N"/>
</dbReference>
<dbReference type="eggNOG" id="COG1912">
    <property type="taxonomic scope" value="Bacteria"/>
</dbReference>
<dbReference type="EMBL" id="CP000230">
    <property type="protein sequence ID" value="ABC22612.1"/>
    <property type="molecule type" value="Genomic_DNA"/>
</dbReference>
<evidence type="ECO:0008006" key="7">
    <source>
        <dbReference type="Google" id="ProtNLM"/>
    </source>
</evidence>
<dbReference type="InterPro" id="IPR023227">
    <property type="entry name" value="SAM_OH_AdoTrfase_C_sf"/>
</dbReference>
<feature type="domain" description="S-adenosyl-l-methionine hydroxide adenosyltransferase C-terminal" evidence="4">
    <location>
        <begin position="162"/>
        <end position="239"/>
    </location>
</feature>
<evidence type="ECO:0000256" key="2">
    <source>
        <dbReference type="ARBA" id="ARBA00024035"/>
    </source>
</evidence>
<dbReference type="PhylomeDB" id="Q2RTD3"/>
<evidence type="ECO:0000259" key="4">
    <source>
        <dbReference type="Pfam" id="PF20257"/>
    </source>
</evidence>
<evidence type="ECO:0000313" key="5">
    <source>
        <dbReference type="EMBL" id="ABC22612.1"/>
    </source>
</evidence>
<dbReference type="HOGENOM" id="CLU_059734_1_2_5"/>